<dbReference type="Gene3D" id="2.60.120.620">
    <property type="entry name" value="q2cbj1_9rhob like domain"/>
    <property type="match status" value="1"/>
</dbReference>
<accession>B0C0Q1</accession>
<sequence>MEPSLPLFIRNTQEKFHQQGYVILPQIFSAHICDQVFDHLDEVVQSGPGSRRLLAFDWCQALAKSLKSHPFISPLLGPTPIANQCTYFEKSPDQNWLVALHQDVSIAVQPNAAATQLGISQKEGLSFVQPPVEILEQLVALRIHLDDCTPNNGPLKVVPGSHQQGRLSDPMIAKLRDHSGEISCLVPKGGVLALRPLLLHASSKMTLPQRRRVLHFLCGPRQLPNGLVWHETI</sequence>
<dbReference type="Pfam" id="PF05721">
    <property type="entry name" value="PhyH"/>
    <property type="match status" value="1"/>
</dbReference>
<dbReference type="EMBL" id="CP000828">
    <property type="protein sequence ID" value="ABW26025.1"/>
    <property type="molecule type" value="Genomic_DNA"/>
</dbReference>
<gene>
    <name evidence="1" type="ordered locus">AM1_0983</name>
</gene>
<dbReference type="PANTHER" id="PTHR20883:SF48">
    <property type="entry name" value="ECTOINE DIOXYGENASE"/>
    <property type="match status" value="1"/>
</dbReference>
<dbReference type="InterPro" id="IPR008775">
    <property type="entry name" value="Phytyl_CoA_dOase-like"/>
</dbReference>
<dbReference type="SUPFAM" id="SSF51197">
    <property type="entry name" value="Clavaminate synthase-like"/>
    <property type="match status" value="1"/>
</dbReference>
<dbReference type="PANTHER" id="PTHR20883">
    <property type="entry name" value="PHYTANOYL-COA DIOXYGENASE DOMAIN CONTAINING 1"/>
    <property type="match status" value="1"/>
</dbReference>
<protein>
    <submittedName>
        <fullName evidence="1">Phytanoyl-CoA dioxygenase (PhyH) superfamily, putative</fullName>
    </submittedName>
</protein>
<keyword evidence="1" id="KW-0223">Dioxygenase</keyword>
<organism evidence="1 2">
    <name type="scientific">Acaryochloris marina (strain MBIC 11017)</name>
    <dbReference type="NCBI Taxonomy" id="329726"/>
    <lineage>
        <taxon>Bacteria</taxon>
        <taxon>Bacillati</taxon>
        <taxon>Cyanobacteriota</taxon>
        <taxon>Cyanophyceae</taxon>
        <taxon>Acaryochloridales</taxon>
        <taxon>Acaryochloridaceae</taxon>
        <taxon>Acaryochloris</taxon>
    </lineage>
</organism>
<keyword evidence="1" id="KW-0560">Oxidoreductase</keyword>
<name>B0C0Q1_ACAM1</name>
<dbReference type="KEGG" id="amr:AM1_0983"/>
<dbReference type="eggNOG" id="COG5285">
    <property type="taxonomic scope" value="Bacteria"/>
</dbReference>
<dbReference type="HOGENOM" id="CLU_085070_0_0_3"/>
<dbReference type="GO" id="GO:0016706">
    <property type="term" value="F:2-oxoglutarate-dependent dioxygenase activity"/>
    <property type="evidence" value="ECO:0007669"/>
    <property type="project" value="UniProtKB-ARBA"/>
</dbReference>
<reference evidence="1 2" key="1">
    <citation type="journal article" date="2008" name="Proc. Natl. Acad. Sci. U.S.A.">
        <title>Niche adaptation and genome expansion in the chlorophyll d-producing cyanobacterium Acaryochloris marina.</title>
        <authorList>
            <person name="Swingley W.D."/>
            <person name="Chen M."/>
            <person name="Cheung P.C."/>
            <person name="Conrad A.L."/>
            <person name="Dejesa L.C."/>
            <person name="Hao J."/>
            <person name="Honchak B.M."/>
            <person name="Karbach L.E."/>
            <person name="Kurdoglu A."/>
            <person name="Lahiri S."/>
            <person name="Mastrian S.D."/>
            <person name="Miyashita H."/>
            <person name="Page L."/>
            <person name="Ramakrishna P."/>
            <person name="Satoh S."/>
            <person name="Sattley W.M."/>
            <person name="Shimada Y."/>
            <person name="Taylor H.L."/>
            <person name="Tomo T."/>
            <person name="Tsuchiya T."/>
            <person name="Wang Z.T."/>
            <person name="Raymond J."/>
            <person name="Mimuro M."/>
            <person name="Blankenship R.E."/>
            <person name="Touchman J.W."/>
        </authorList>
    </citation>
    <scope>NUCLEOTIDE SEQUENCE [LARGE SCALE GENOMIC DNA]</scope>
    <source>
        <strain evidence="2">MBIC 11017</strain>
    </source>
</reference>
<evidence type="ECO:0000313" key="2">
    <source>
        <dbReference type="Proteomes" id="UP000000268"/>
    </source>
</evidence>
<dbReference type="Proteomes" id="UP000000268">
    <property type="component" value="Chromosome"/>
</dbReference>
<dbReference type="AlphaFoldDB" id="B0C0Q1"/>
<dbReference type="GO" id="GO:0005506">
    <property type="term" value="F:iron ion binding"/>
    <property type="evidence" value="ECO:0007669"/>
    <property type="project" value="UniProtKB-ARBA"/>
</dbReference>
<evidence type="ECO:0000313" key="1">
    <source>
        <dbReference type="EMBL" id="ABW26025.1"/>
    </source>
</evidence>
<keyword evidence="2" id="KW-1185">Reference proteome</keyword>
<proteinExistence type="predicted"/>
<dbReference type="STRING" id="329726.AM1_0983"/>